<evidence type="ECO:0000313" key="2">
    <source>
        <dbReference type="Proteomes" id="UP000544331"/>
    </source>
</evidence>
<name>A0A8H6CV75_9HYPO</name>
<dbReference type="AlphaFoldDB" id="A0A8H6CV75"/>
<comment type="caution">
    <text evidence="1">The sequence shown here is derived from an EMBL/GenBank/DDBJ whole genome shotgun (WGS) entry which is preliminary data.</text>
</comment>
<reference evidence="1 2" key="1">
    <citation type="submission" date="2020-05" db="EMBL/GenBank/DDBJ databases">
        <title>Identification and distribution of gene clusters putatively required for synthesis of sphingolipid metabolism inhibitors in phylogenetically diverse species of the filamentous fungus Fusarium.</title>
        <authorList>
            <person name="Kim H.-S."/>
            <person name="Busman M."/>
            <person name="Brown D.W."/>
            <person name="Divon H."/>
            <person name="Uhlig S."/>
            <person name="Proctor R.H."/>
        </authorList>
    </citation>
    <scope>NUCLEOTIDE SEQUENCE [LARGE SCALE GENOMIC DNA]</scope>
    <source>
        <strain evidence="1 2">NRRL 66235</strain>
    </source>
</reference>
<gene>
    <name evidence="1" type="ORF">FMUND_15899</name>
</gene>
<accession>A0A8H6CV75</accession>
<protein>
    <submittedName>
        <fullName evidence="1">Uncharacterized protein</fullName>
    </submittedName>
</protein>
<keyword evidence="2" id="KW-1185">Reference proteome</keyword>
<dbReference type="OrthoDB" id="10392745at2759"/>
<sequence length="68" mass="7370">MELISSTPPAMSQDQFQDAINKACEAAVKKALNSLDNHISDVVTTEVNSREEQLCNSVATQVAAHLKK</sequence>
<feature type="non-terminal residue" evidence="1">
    <location>
        <position position="68"/>
    </location>
</feature>
<dbReference type="Proteomes" id="UP000544331">
    <property type="component" value="Unassembled WGS sequence"/>
</dbReference>
<dbReference type="EMBL" id="JAAOAN010001534">
    <property type="protein sequence ID" value="KAF5693403.1"/>
    <property type="molecule type" value="Genomic_DNA"/>
</dbReference>
<proteinExistence type="predicted"/>
<evidence type="ECO:0000313" key="1">
    <source>
        <dbReference type="EMBL" id="KAF5693403.1"/>
    </source>
</evidence>
<organism evidence="1 2">
    <name type="scientific">Fusarium mundagurra</name>
    <dbReference type="NCBI Taxonomy" id="1567541"/>
    <lineage>
        <taxon>Eukaryota</taxon>
        <taxon>Fungi</taxon>
        <taxon>Dikarya</taxon>
        <taxon>Ascomycota</taxon>
        <taxon>Pezizomycotina</taxon>
        <taxon>Sordariomycetes</taxon>
        <taxon>Hypocreomycetidae</taxon>
        <taxon>Hypocreales</taxon>
        <taxon>Nectriaceae</taxon>
        <taxon>Fusarium</taxon>
        <taxon>Fusarium fujikuroi species complex</taxon>
    </lineage>
</organism>